<dbReference type="EMBL" id="BJUB01000015">
    <property type="protein sequence ID" value="GEK23376.1"/>
    <property type="molecule type" value="Genomic_DNA"/>
</dbReference>
<name>A0A510V9F5_9CELL</name>
<feature type="transmembrane region" description="Helical" evidence="1">
    <location>
        <begin position="80"/>
        <end position="99"/>
    </location>
</feature>
<reference evidence="3 4" key="1">
    <citation type="submission" date="2019-07" db="EMBL/GenBank/DDBJ databases">
        <title>Whole genome shotgun sequence of Cellulomonas xylanilytica NBRC 101102.</title>
        <authorList>
            <person name="Hosoyama A."/>
            <person name="Uohara A."/>
            <person name="Ohji S."/>
            <person name="Ichikawa N."/>
        </authorList>
    </citation>
    <scope>NUCLEOTIDE SEQUENCE [LARGE SCALE GENOMIC DNA]</scope>
    <source>
        <strain evidence="3 4">NBRC 101102</strain>
    </source>
</reference>
<protein>
    <submittedName>
        <fullName evidence="3">Membrane protein</fullName>
    </submittedName>
</protein>
<evidence type="ECO:0000256" key="1">
    <source>
        <dbReference type="SAM" id="Phobius"/>
    </source>
</evidence>
<dbReference type="InterPro" id="IPR055568">
    <property type="entry name" value="DUF7144"/>
</dbReference>
<feature type="domain" description="DUF7144" evidence="2">
    <location>
        <begin position="11"/>
        <end position="125"/>
    </location>
</feature>
<keyword evidence="1" id="KW-1133">Transmembrane helix</keyword>
<keyword evidence="1" id="KW-0812">Transmembrane</keyword>
<dbReference type="RefSeq" id="WP_146931116.1">
    <property type="nucleotide sequence ID" value="NZ_BJUB01000015.1"/>
</dbReference>
<sequence length="133" mass="14305">MAQKVTAWVGWVWFAAFAILVSGLFNIISGAVAVFSPKTVVSWSPDGVAVVDISSWGWVHLLLGVLLVIAGFALFSGSGWARVVAVVLVIANLLAQFVSLPVTPWWSLIAIVLDFFILWALTVHGDEVARASR</sequence>
<keyword evidence="4" id="KW-1185">Reference proteome</keyword>
<proteinExistence type="predicted"/>
<dbReference type="Pfam" id="PF23636">
    <property type="entry name" value="DUF7144"/>
    <property type="match status" value="1"/>
</dbReference>
<gene>
    <name evidence="3" type="ORF">CXY01_38960</name>
</gene>
<keyword evidence="1" id="KW-0472">Membrane</keyword>
<feature type="transmembrane region" description="Helical" evidence="1">
    <location>
        <begin position="55"/>
        <end position="75"/>
    </location>
</feature>
<accession>A0A510V9F5</accession>
<organism evidence="3 4">
    <name type="scientific">Cellulomonas xylanilytica</name>
    <dbReference type="NCBI Taxonomy" id="233583"/>
    <lineage>
        <taxon>Bacteria</taxon>
        <taxon>Bacillati</taxon>
        <taxon>Actinomycetota</taxon>
        <taxon>Actinomycetes</taxon>
        <taxon>Micrococcales</taxon>
        <taxon>Cellulomonadaceae</taxon>
        <taxon>Cellulomonas</taxon>
    </lineage>
</organism>
<dbReference type="AlphaFoldDB" id="A0A510V9F5"/>
<feature type="transmembrane region" description="Helical" evidence="1">
    <location>
        <begin position="105"/>
        <end position="123"/>
    </location>
</feature>
<evidence type="ECO:0000259" key="2">
    <source>
        <dbReference type="Pfam" id="PF23636"/>
    </source>
</evidence>
<feature type="transmembrane region" description="Helical" evidence="1">
    <location>
        <begin position="12"/>
        <end position="35"/>
    </location>
</feature>
<dbReference type="Proteomes" id="UP000321118">
    <property type="component" value="Unassembled WGS sequence"/>
</dbReference>
<comment type="caution">
    <text evidence="3">The sequence shown here is derived from an EMBL/GenBank/DDBJ whole genome shotgun (WGS) entry which is preliminary data.</text>
</comment>
<dbReference type="OrthoDB" id="4482242at2"/>
<evidence type="ECO:0000313" key="3">
    <source>
        <dbReference type="EMBL" id="GEK23376.1"/>
    </source>
</evidence>
<evidence type="ECO:0000313" key="4">
    <source>
        <dbReference type="Proteomes" id="UP000321118"/>
    </source>
</evidence>